<feature type="compositionally biased region" description="Polar residues" evidence="1">
    <location>
        <begin position="411"/>
        <end position="420"/>
    </location>
</feature>
<dbReference type="PANTHER" id="PTHR37616">
    <property type="entry name" value="BZIP TRANSCRIPTION FACTOR 60-LIKE"/>
    <property type="match status" value="1"/>
</dbReference>
<evidence type="ECO:0000256" key="1">
    <source>
        <dbReference type="SAM" id="MobiDB-lite"/>
    </source>
</evidence>
<feature type="compositionally biased region" description="Polar residues" evidence="1">
    <location>
        <begin position="174"/>
        <end position="188"/>
    </location>
</feature>
<feature type="compositionally biased region" description="Low complexity" evidence="1">
    <location>
        <begin position="189"/>
        <end position="201"/>
    </location>
</feature>
<dbReference type="Proteomes" id="UP000800092">
    <property type="component" value="Unassembled WGS sequence"/>
</dbReference>
<keyword evidence="4" id="KW-1185">Reference proteome</keyword>
<feature type="compositionally biased region" description="Polar residues" evidence="1">
    <location>
        <begin position="1"/>
        <end position="13"/>
    </location>
</feature>
<feature type="compositionally biased region" description="Basic and acidic residues" evidence="1">
    <location>
        <begin position="262"/>
        <end position="291"/>
    </location>
</feature>
<feature type="domain" description="BZIP" evidence="2">
    <location>
        <begin position="284"/>
        <end position="347"/>
    </location>
</feature>
<evidence type="ECO:0000313" key="4">
    <source>
        <dbReference type="Proteomes" id="UP000800092"/>
    </source>
</evidence>
<dbReference type="Pfam" id="PF00170">
    <property type="entry name" value="bZIP_1"/>
    <property type="match status" value="1"/>
</dbReference>
<dbReference type="PROSITE" id="PS50217">
    <property type="entry name" value="BZIP"/>
    <property type="match status" value="1"/>
</dbReference>
<gene>
    <name evidence="3" type="ORF">EV356DRAFT_529323</name>
</gene>
<dbReference type="AlphaFoldDB" id="A0A6A6HJL6"/>
<dbReference type="SMART" id="SM00338">
    <property type="entry name" value="BRLZ"/>
    <property type="match status" value="1"/>
</dbReference>
<evidence type="ECO:0000259" key="2">
    <source>
        <dbReference type="PROSITE" id="PS50217"/>
    </source>
</evidence>
<accession>A0A6A6HJL6</accession>
<dbReference type="CDD" id="cd14810">
    <property type="entry name" value="bZIP_u1"/>
    <property type="match status" value="1"/>
</dbReference>
<dbReference type="InterPro" id="IPR004827">
    <property type="entry name" value="bZIP"/>
</dbReference>
<sequence length="612" mass="67622">MATIQFPSSTPLKQETDIDMNSFIDFSGGESYSSPKQDSFFPRPTLEASELPESEDFQSFSGPSHEYERYQQQTGLPPAALTHLHAFIDEESQTLSQSSSSVSGNFEIPAAAFNEETSFDDVLATTMDGFAYDEQNVPNAQPQFSHDAMQRVQQRRSLQEASYRPETQPRLSVPTHNPYSNLQRTQSVTTPQTLHPQQTLQASPITSRPASQQRFDPQITQINVDETIHRVLAKIRHDSVQSGKLPEDDGSPGSSTPHLAKAKKDEEEMDADEKLLASEEGKALSSKERRQLRNKVSARAFRHRRKEYITQLEDEIKSKNSALDCTVNENHKLRKENEQMSNFIKDLLSKPAFRGTLEDIATEQQLHSRNPSMGPPPRRAASAQLMAPNTPTNMPNFGMATSPIGQQATPQQFTHTSHTVMQHPRSSGPDFDIAAMSGLNLQGSGDQWGSASSSSNSSTNQWNTDTMPYDVNPNVSGFAVLDLPQGPSLEQLKSEVLSGKGSEPILPMIDTDQDSKLDRPIIREVMPTPTEKADAPTGLPVVGGPGFDDADFDLFCDIPAAAPHQTTSAVSRSGKYNLIVLPPSNPFMNPEERLERMCQALDALVDRLENLM</sequence>
<dbReference type="EMBL" id="ML991776">
    <property type="protein sequence ID" value="KAF2238334.1"/>
    <property type="molecule type" value="Genomic_DNA"/>
</dbReference>
<feature type="region of interest" description="Disordered" evidence="1">
    <location>
        <begin position="1"/>
        <end position="66"/>
    </location>
</feature>
<dbReference type="OrthoDB" id="5571888at2759"/>
<feature type="compositionally biased region" description="Low complexity" evidence="1">
    <location>
        <begin position="442"/>
        <end position="466"/>
    </location>
</feature>
<feature type="region of interest" description="Disordered" evidence="1">
    <location>
        <begin position="238"/>
        <end position="297"/>
    </location>
</feature>
<organism evidence="3 4">
    <name type="scientific">Viridothelium virens</name>
    <name type="common">Speckled blister lichen</name>
    <name type="synonym">Trypethelium virens</name>
    <dbReference type="NCBI Taxonomy" id="1048519"/>
    <lineage>
        <taxon>Eukaryota</taxon>
        <taxon>Fungi</taxon>
        <taxon>Dikarya</taxon>
        <taxon>Ascomycota</taxon>
        <taxon>Pezizomycotina</taxon>
        <taxon>Dothideomycetes</taxon>
        <taxon>Dothideomycetes incertae sedis</taxon>
        <taxon>Trypetheliales</taxon>
        <taxon>Trypetheliaceae</taxon>
        <taxon>Viridothelium</taxon>
    </lineage>
</organism>
<name>A0A6A6HJL6_VIRVR</name>
<dbReference type="SUPFAM" id="SSF57959">
    <property type="entry name" value="Leucine zipper domain"/>
    <property type="match status" value="1"/>
</dbReference>
<feature type="region of interest" description="Disordered" evidence="1">
    <location>
        <begin position="411"/>
        <end position="466"/>
    </location>
</feature>
<dbReference type="Gene3D" id="1.20.5.170">
    <property type="match status" value="1"/>
</dbReference>
<evidence type="ECO:0000313" key="3">
    <source>
        <dbReference type="EMBL" id="KAF2238334.1"/>
    </source>
</evidence>
<dbReference type="GO" id="GO:0003700">
    <property type="term" value="F:DNA-binding transcription factor activity"/>
    <property type="evidence" value="ECO:0007669"/>
    <property type="project" value="InterPro"/>
</dbReference>
<reference evidence="3" key="1">
    <citation type="journal article" date="2020" name="Stud. Mycol.">
        <title>101 Dothideomycetes genomes: a test case for predicting lifestyles and emergence of pathogens.</title>
        <authorList>
            <person name="Haridas S."/>
            <person name="Albert R."/>
            <person name="Binder M."/>
            <person name="Bloem J."/>
            <person name="Labutti K."/>
            <person name="Salamov A."/>
            <person name="Andreopoulos B."/>
            <person name="Baker S."/>
            <person name="Barry K."/>
            <person name="Bills G."/>
            <person name="Bluhm B."/>
            <person name="Cannon C."/>
            <person name="Castanera R."/>
            <person name="Culley D."/>
            <person name="Daum C."/>
            <person name="Ezra D."/>
            <person name="Gonzalez J."/>
            <person name="Henrissat B."/>
            <person name="Kuo A."/>
            <person name="Liang C."/>
            <person name="Lipzen A."/>
            <person name="Lutzoni F."/>
            <person name="Magnuson J."/>
            <person name="Mondo S."/>
            <person name="Nolan M."/>
            <person name="Ohm R."/>
            <person name="Pangilinan J."/>
            <person name="Park H.-J."/>
            <person name="Ramirez L."/>
            <person name="Alfaro M."/>
            <person name="Sun H."/>
            <person name="Tritt A."/>
            <person name="Yoshinaga Y."/>
            <person name="Zwiers L.-H."/>
            <person name="Turgeon B."/>
            <person name="Goodwin S."/>
            <person name="Spatafora J."/>
            <person name="Crous P."/>
            <person name="Grigoriev I."/>
        </authorList>
    </citation>
    <scope>NUCLEOTIDE SEQUENCE</scope>
    <source>
        <strain evidence="3">Tuck. ex Michener</strain>
    </source>
</reference>
<dbReference type="PROSITE" id="PS00036">
    <property type="entry name" value="BZIP_BASIC"/>
    <property type="match status" value="1"/>
</dbReference>
<proteinExistence type="predicted"/>
<dbReference type="PANTHER" id="PTHR37616:SF2">
    <property type="entry name" value="BZIP DOMAIN-CONTAINING PROTEIN"/>
    <property type="match status" value="1"/>
</dbReference>
<feature type="region of interest" description="Disordered" evidence="1">
    <location>
        <begin position="152"/>
        <end position="221"/>
    </location>
</feature>
<dbReference type="InterPro" id="IPR046347">
    <property type="entry name" value="bZIP_sf"/>
</dbReference>
<protein>
    <recommendedName>
        <fullName evidence="2">BZIP domain-containing protein</fullName>
    </recommendedName>
</protein>
<feature type="compositionally biased region" description="Polar residues" evidence="1">
    <location>
        <begin position="202"/>
        <end position="221"/>
    </location>
</feature>